<organism evidence="1 2">
    <name type="scientific">Nibea albiflora</name>
    <name type="common">Yellow drum</name>
    <name type="synonym">Corvina albiflora</name>
    <dbReference type="NCBI Taxonomy" id="240163"/>
    <lineage>
        <taxon>Eukaryota</taxon>
        <taxon>Metazoa</taxon>
        <taxon>Chordata</taxon>
        <taxon>Craniata</taxon>
        <taxon>Vertebrata</taxon>
        <taxon>Euteleostomi</taxon>
        <taxon>Actinopterygii</taxon>
        <taxon>Neopterygii</taxon>
        <taxon>Teleostei</taxon>
        <taxon>Neoteleostei</taxon>
        <taxon>Acanthomorphata</taxon>
        <taxon>Eupercaria</taxon>
        <taxon>Sciaenidae</taxon>
        <taxon>Nibea</taxon>
    </lineage>
</organism>
<accession>A0ACB7F2N5</accession>
<name>A0ACB7F2N5_NIBAL</name>
<dbReference type="Proteomes" id="UP000805704">
    <property type="component" value="Chromosome 18"/>
</dbReference>
<protein>
    <submittedName>
        <fullName evidence="1">ADP-ribosylation factor-like protein 4D</fullName>
    </submittedName>
</protein>
<reference evidence="1" key="1">
    <citation type="submission" date="2020-04" db="EMBL/GenBank/DDBJ databases">
        <title>A chromosome-scale assembly and high-density genetic map of the yellow drum (Nibea albiflora) genome.</title>
        <authorList>
            <person name="Xu D."/>
            <person name="Zhang W."/>
            <person name="Chen R."/>
            <person name="Tan P."/>
            <person name="Wang L."/>
            <person name="Song H."/>
            <person name="Tian L."/>
            <person name="Zhu Q."/>
            <person name="Wang B."/>
        </authorList>
    </citation>
    <scope>NUCLEOTIDE SEQUENCE</scope>
    <source>
        <strain evidence="1">ZJHYS-2018</strain>
    </source>
</reference>
<evidence type="ECO:0000313" key="1">
    <source>
        <dbReference type="EMBL" id="KAG8008774.1"/>
    </source>
</evidence>
<comment type="caution">
    <text evidence="1">The sequence shown here is derived from an EMBL/GenBank/DDBJ whole genome shotgun (WGS) entry which is preliminary data.</text>
</comment>
<sequence length="448" mass="50303">MLLDVLGEEGGRRSAENSTVILDVDMWNVYKNPSERIARSDPDVFYCFLGDTCMTGLRRLMVTPGRNSKPAEGLTSGEESAKTLRQFPPYGSMSGPSSGDSCPTCRGTGRIPRGQEDQLVAVIPCNDVRLKPRRTKLTVCISMGICLFLCCLILFFLFPRSVTLTPVSVLSVMVYFSPDKVQMEVTNLMNITNNNFASVTIVDLTIQSLVSDIVVGKTKISNLTTLYARAQKSYTFKIDLPITDEGLNFYCKSSTIKIHTLFLELQMTMNISYLSHLEQVSLDTFEYVDCGKNSTIPHPGFNTEKIKVPVGASRTINFQVWDVGGQEKLRPLWKSYTRRTDGMVFVVDSTELERMEEAKVELHKITRTSENQGVPVLILANKQDLDSALSVSEVEKLLSVHELSMYTLHHVQSCSAVDGQGLQPGLERLYEMILKRKKMVKHNRNRKR</sequence>
<proteinExistence type="predicted"/>
<keyword evidence="2" id="KW-1185">Reference proteome</keyword>
<gene>
    <name evidence="1" type="primary">ARL4D.2</name>
    <name evidence="1" type="ORF">GBF38_010396</name>
</gene>
<evidence type="ECO:0000313" key="2">
    <source>
        <dbReference type="Proteomes" id="UP000805704"/>
    </source>
</evidence>
<dbReference type="EMBL" id="CM024806">
    <property type="protein sequence ID" value="KAG8008774.1"/>
    <property type="molecule type" value="Genomic_DNA"/>
</dbReference>